<gene>
    <name evidence="5" type="primary">xylR_11</name>
    <name evidence="5" type="ORF">Pan181_37910</name>
</gene>
<keyword evidence="3" id="KW-0804">Transcription</keyword>
<dbReference type="CDD" id="cd01543">
    <property type="entry name" value="PBP1_XylR"/>
    <property type="match status" value="1"/>
</dbReference>
<dbReference type="InterPro" id="IPR046335">
    <property type="entry name" value="LacI/GalR-like_sensor"/>
</dbReference>
<dbReference type="PRINTS" id="PR00032">
    <property type="entry name" value="HTHARAC"/>
</dbReference>
<feature type="domain" description="HTH araC/xylS-type" evidence="4">
    <location>
        <begin position="292"/>
        <end position="390"/>
    </location>
</feature>
<evidence type="ECO:0000313" key="5">
    <source>
        <dbReference type="EMBL" id="QDU57573.1"/>
    </source>
</evidence>
<evidence type="ECO:0000256" key="1">
    <source>
        <dbReference type="ARBA" id="ARBA00023015"/>
    </source>
</evidence>
<dbReference type="InterPro" id="IPR028082">
    <property type="entry name" value="Peripla_BP_I"/>
</dbReference>
<dbReference type="EMBL" id="CP036278">
    <property type="protein sequence ID" value="QDU57573.1"/>
    <property type="molecule type" value="Genomic_DNA"/>
</dbReference>
<dbReference type="Pfam" id="PF22177">
    <property type="entry name" value="PBP1_XylR"/>
    <property type="match status" value="1"/>
</dbReference>
<dbReference type="PROSITE" id="PS01124">
    <property type="entry name" value="HTH_ARAC_FAMILY_2"/>
    <property type="match status" value="1"/>
</dbReference>
<dbReference type="Proteomes" id="UP000315750">
    <property type="component" value="Chromosome"/>
</dbReference>
<dbReference type="InterPro" id="IPR009057">
    <property type="entry name" value="Homeodomain-like_sf"/>
</dbReference>
<dbReference type="PANTHER" id="PTHR30146:SF24">
    <property type="entry name" value="XYLOSE OPERON REGULATORY PROTEIN"/>
    <property type="match status" value="1"/>
</dbReference>
<dbReference type="PROSITE" id="PS00041">
    <property type="entry name" value="HTH_ARAC_FAMILY_1"/>
    <property type="match status" value="1"/>
</dbReference>
<dbReference type="InterPro" id="IPR018060">
    <property type="entry name" value="HTH_AraC"/>
</dbReference>
<dbReference type="Pfam" id="PF13377">
    <property type="entry name" value="Peripla_BP_3"/>
    <property type="match status" value="1"/>
</dbReference>
<dbReference type="InterPro" id="IPR020449">
    <property type="entry name" value="Tscrpt_reg_AraC-type_HTH"/>
</dbReference>
<keyword evidence="2" id="KW-0238">DNA-binding</keyword>
<evidence type="ECO:0000313" key="6">
    <source>
        <dbReference type="Proteomes" id="UP000315750"/>
    </source>
</evidence>
<organism evidence="5 6">
    <name type="scientific">Aeoliella mucimassa</name>
    <dbReference type="NCBI Taxonomy" id="2527972"/>
    <lineage>
        <taxon>Bacteria</taxon>
        <taxon>Pseudomonadati</taxon>
        <taxon>Planctomycetota</taxon>
        <taxon>Planctomycetia</taxon>
        <taxon>Pirellulales</taxon>
        <taxon>Lacipirellulaceae</taxon>
        <taxon>Aeoliella</taxon>
    </lineage>
</organism>
<dbReference type="GO" id="GO:0000976">
    <property type="term" value="F:transcription cis-regulatory region binding"/>
    <property type="evidence" value="ECO:0007669"/>
    <property type="project" value="TreeGrafter"/>
</dbReference>
<dbReference type="InterPro" id="IPR054031">
    <property type="entry name" value="XylR_PBP1"/>
</dbReference>
<evidence type="ECO:0000256" key="2">
    <source>
        <dbReference type="ARBA" id="ARBA00023125"/>
    </source>
</evidence>
<keyword evidence="1" id="KW-0805">Transcription regulation</keyword>
<dbReference type="RefSeq" id="WP_231943877.1">
    <property type="nucleotide sequence ID" value="NZ_CP036278.1"/>
</dbReference>
<dbReference type="SMART" id="SM00342">
    <property type="entry name" value="HTH_ARAC"/>
    <property type="match status" value="1"/>
</dbReference>
<evidence type="ECO:0000259" key="4">
    <source>
        <dbReference type="PROSITE" id="PS01124"/>
    </source>
</evidence>
<accession>A0A518AS67</accession>
<dbReference type="Pfam" id="PF12833">
    <property type="entry name" value="HTH_18"/>
    <property type="match status" value="1"/>
</dbReference>
<dbReference type="Gene3D" id="1.10.10.60">
    <property type="entry name" value="Homeodomain-like"/>
    <property type="match status" value="1"/>
</dbReference>
<evidence type="ECO:0000256" key="3">
    <source>
        <dbReference type="ARBA" id="ARBA00023163"/>
    </source>
</evidence>
<dbReference type="SUPFAM" id="SSF46689">
    <property type="entry name" value="Homeodomain-like"/>
    <property type="match status" value="1"/>
</dbReference>
<protein>
    <submittedName>
        <fullName evidence="5">Xylose operon regulatory protein</fullName>
    </submittedName>
</protein>
<dbReference type="InterPro" id="IPR018062">
    <property type="entry name" value="HTH_AraC-typ_CS"/>
</dbReference>
<proteinExistence type="predicted"/>
<sequence>MKKLGNETSKLTFRQIAILIETESTWGRKVIRGIANYVEKGMPWHLLIDPRDHEHRSALPDGWRGDGVIARIANRIQCSQLLATGLPIVDVDDVFTDAPGVARVNTDEVALAALALEHLTSRGFTDFAYFAPPSHRYSTARGDAFAEAVKEAGYECHHYRPGYRAGRKISWDEQQRRVNRWLTSLPRPVAVFAVDAYHAHQLAEICHFSEIRIPDEIAILAGDTDDLLCDVSSPPLSSVSMASERIGYEAAELLHQMLEGEANPKESRLVRPHGVTSRHSTDVLSIDDPLVVQALRYIQQHAHHGIGVQDILREVPISRRSLEIQLRSYLGRSPAEEIRRVRLERGRELLGKREMSITEIALASGFSDATRFGIAFRKQFGSTPRSFRKTLFAE</sequence>
<name>A0A518AS67_9BACT</name>
<dbReference type="AlphaFoldDB" id="A0A518AS67"/>
<dbReference type="SUPFAM" id="SSF53822">
    <property type="entry name" value="Periplasmic binding protein-like I"/>
    <property type="match status" value="1"/>
</dbReference>
<dbReference type="Gene3D" id="3.40.50.2300">
    <property type="match status" value="2"/>
</dbReference>
<dbReference type="GO" id="GO:0003700">
    <property type="term" value="F:DNA-binding transcription factor activity"/>
    <property type="evidence" value="ECO:0007669"/>
    <property type="project" value="InterPro"/>
</dbReference>
<dbReference type="KEGG" id="amuc:Pan181_37910"/>
<keyword evidence="6" id="KW-1185">Reference proteome</keyword>
<reference evidence="5 6" key="1">
    <citation type="submission" date="2019-02" db="EMBL/GenBank/DDBJ databases">
        <title>Deep-cultivation of Planctomycetes and their phenomic and genomic characterization uncovers novel biology.</title>
        <authorList>
            <person name="Wiegand S."/>
            <person name="Jogler M."/>
            <person name="Boedeker C."/>
            <person name="Pinto D."/>
            <person name="Vollmers J."/>
            <person name="Rivas-Marin E."/>
            <person name="Kohn T."/>
            <person name="Peeters S.H."/>
            <person name="Heuer A."/>
            <person name="Rast P."/>
            <person name="Oberbeckmann S."/>
            <person name="Bunk B."/>
            <person name="Jeske O."/>
            <person name="Meyerdierks A."/>
            <person name="Storesund J.E."/>
            <person name="Kallscheuer N."/>
            <person name="Luecker S."/>
            <person name="Lage O.M."/>
            <person name="Pohl T."/>
            <person name="Merkel B.J."/>
            <person name="Hornburger P."/>
            <person name="Mueller R.-W."/>
            <person name="Bruemmer F."/>
            <person name="Labrenz M."/>
            <person name="Spormann A.M."/>
            <person name="Op den Camp H."/>
            <person name="Overmann J."/>
            <person name="Amann R."/>
            <person name="Jetten M.S.M."/>
            <person name="Mascher T."/>
            <person name="Medema M.H."/>
            <person name="Devos D.P."/>
            <person name="Kaster A.-K."/>
            <person name="Ovreas L."/>
            <person name="Rohde M."/>
            <person name="Galperin M.Y."/>
            <person name="Jogler C."/>
        </authorList>
    </citation>
    <scope>NUCLEOTIDE SEQUENCE [LARGE SCALE GENOMIC DNA]</scope>
    <source>
        <strain evidence="5 6">Pan181</strain>
    </source>
</reference>
<dbReference type="PANTHER" id="PTHR30146">
    <property type="entry name" value="LACI-RELATED TRANSCRIPTIONAL REPRESSOR"/>
    <property type="match status" value="1"/>
</dbReference>